<sequence>MRVWIQQEKAGPVGELGRSDGRRMAEAAQAWDPKRIPSRLWKIMGNLASAEAEAVMSERPGLLGRELRLSELAAGVASSSDGKNLKSSPSKILRQDFAETKIDLVAKVYPRVVGEGGDRGITESALSDSEKNRSACQKLTHGRPPRPEQVDRATPPPMPAENDLRPGEAPDATAANRDLHAGATAPDATIANAAEPDSSSSPNLSSDGAEDDQDDDPDGPDDISLTWSETSLVLEDDDLRAAVDRLHTLYRQAEARQRLTGDRLRTWQTYEFEAIHNRMDLVPSTLLSHSLLPKVTEASSSRQSPDGHGRSAGLLCLLHRHTFQELRDAIWHSLDQTVQRVPARHSLLICGDFNSTLGPHSPIAGPSATRCADNHDAELTAVMRRQALTTNTWHCRNSTTYFAPSGASQIDFILMRQLAATHRAKHTHPLTSFPVGATRLTGHHPLQAQLPIQPFYHQRPSAAQTSAHNSTALQQAVRHASPEAQELRSSVAARLREVDVSNLLSAHAHVNRILLEETRRLFPPASRPDHRISAQPGYRTLARSVWAIYRRLKHQGVCTFRNIFAKWRLAAQFARASHQLRQQSKVFKKQYYELQVDEAEAAAARGDQRCLHLIVRKLSPKTRHIASRLRGPDGALLSKEAELQSIVQHSKTTFAVHSDDTPLLPLAADYPVESAAISAELQKLGLAKAVPKHVAPSATWKLCASSLGEVLSSALSQHFKQGHSARLEADWKDSYVVWIPKPNKPPVNVASLRPIGLTSPASKALAGSLRTPLLDHLQSRLKVLPQFAYAQQRGTADAVAKAHQHFHEVDGLLQRTKANRFQQQAGLRHRKCAGGLSLSLDLSRAFDGVTRSHIYQAMQAQGVPPDVITIVQQLHKDAQYKFQVSDIKGSTVSTNGIKQGCVIAPYLWNYFTLAFLAILESHRDLDWLQRVLSLFADDVWGAWLITSKSDLETALADVSLILSTLENLNMTINYSKTAILLKLAGKDASRIRRAHTFMKAGQLHLKLTVNDRECSIPIKEQHEYLGTIVTYSNRLERNMTHRIKACQLRYQGLRKLLNGSHHLSTQHRIRLWRACVCTSVLYSQHIVGVTWHTLQRLTTLLTRHLRAIMRIPAHLTHISNHAVWTRAQLPMPGWQLQHSLHMHQQKLLAKQATQPDITTTPKALEFLRQQVLSLETILLKAAQHLVDEPSTLPLVTCPKCDQAFTTENAMRIHCSLQHKHLPQVQTKIATTFDPAVHSQAGMPECRLCRRQFFRWTHLKQHIESSACQMLGGASHVRSPMPDAIPAAIKEPPTASHPIFEGENSMHLPLVQRRAFLENHQNTEKWLAVPAVRQELMRCTQIDTTGALNEEAEIFAGYWDSPPDEFYLSETAPRSQKRQKPEPDRWNFPPRRYNNHPSYPMQHSYRDPRQLPHQGHRDQLDLLSKVVLKQEEIISRLRHEKIFVLFMKNETHGSLGTLMKIAKDWRNKKNLDAGTLQSPLRTVLLASMLQEVMNLAQQAVATTEAKQTHVQSEWLTAESAWNYRVWNHTEKRLQTDTNRAPLQHEEAIRLLTFLIKNLKGEAIQHEVLFLPVCPHAAVSAV</sequence>
<feature type="compositionally biased region" description="Basic and acidic residues" evidence="1">
    <location>
        <begin position="1403"/>
        <end position="1413"/>
    </location>
</feature>
<dbReference type="SUPFAM" id="SSF56219">
    <property type="entry name" value="DNase I-like"/>
    <property type="match status" value="1"/>
</dbReference>
<dbReference type="OrthoDB" id="413809at2759"/>
<evidence type="ECO:0000313" key="4">
    <source>
        <dbReference type="Proteomes" id="UP000186817"/>
    </source>
</evidence>
<feature type="region of interest" description="Disordered" evidence="1">
    <location>
        <begin position="191"/>
        <end position="229"/>
    </location>
</feature>
<comment type="caution">
    <text evidence="3">The sequence shown here is derived from an EMBL/GenBank/DDBJ whole genome shotgun (WGS) entry which is preliminary data.</text>
</comment>
<dbReference type="Pfam" id="PF00078">
    <property type="entry name" value="RVT_1"/>
    <property type="match status" value="1"/>
</dbReference>
<dbReference type="EMBL" id="LSRX01000082">
    <property type="protein sequence ID" value="OLQ10177.1"/>
    <property type="molecule type" value="Genomic_DNA"/>
</dbReference>
<dbReference type="PANTHER" id="PTHR47027">
    <property type="entry name" value="REVERSE TRANSCRIPTASE DOMAIN-CONTAINING PROTEIN"/>
    <property type="match status" value="1"/>
</dbReference>
<keyword evidence="4" id="KW-1185">Reference proteome</keyword>
<dbReference type="InterPro" id="IPR005135">
    <property type="entry name" value="Endo/exonuclease/phosphatase"/>
</dbReference>
<keyword evidence="3" id="KW-0808">Transferase</keyword>
<dbReference type="SMART" id="SM00355">
    <property type="entry name" value="ZnF_C2H2"/>
    <property type="match status" value="2"/>
</dbReference>
<evidence type="ECO:0000256" key="1">
    <source>
        <dbReference type="SAM" id="MobiDB-lite"/>
    </source>
</evidence>
<dbReference type="PROSITE" id="PS50878">
    <property type="entry name" value="RT_POL"/>
    <property type="match status" value="1"/>
</dbReference>
<evidence type="ECO:0000259" key="2">
    <source>
        <dbReference type="PROSITE" id="PS50878"/>
    </source>
</evidence>
<reference evidence="3 4" key="1">
    <citation type="submission" date="2016-02" db="EMBL/GenBank/DDBJ databases">
        <title>Genome analysis of coral dinoflagellate symbionts highlights evolutionary adaptations to a symbiotic lifestyle.</title>
        <authorList>
            <person name="Aranda M."/>
            <person name="Li Y."/>
            <person name="Liew Y.J."/>
            <person name="Baumgarten S."/>
            <person name="Simakov O."/>
            <person name="Wilson M."/>
            <person name="Piel J."/>
            <person name="Ashoor H."/>
            <person name="Bougouffa S."/>
            <person name="Bajic V.B."/>
            <person name="Ryu T."/>
            <person name="Ravasi T."/>
            <person name="Bayer T."/>
            <person name="Micklem G."/>
            <person name="Kim H."/>
            <person name="Bhak J."/>
            <person name="Lajeunesse T.C."/>
            <person name="Voolstra C.R."/>
        </authorList>
    </citation>
    <scope>NUCLEOTIDE SEQUENCE [LARGE SCALE GENOMIC DNA]</scope>
    <source>
        <strain evidence="3 4">CCMP2467</strain>
    </source>
</reference>
<dbReference type="InterPro" id="IPR036691">
    <property type="entry name" value="Endo/exonu/phosph_ase_sf"/>
</dbReference>
<evidence type="ECO:0000313" key="3">
    <source>
        <dbReference type="EMBL" id="OLQ10177.1"/>
    </source>
</evidence>
<dbReference type="Pfam" id="PF03372">
    <property type="entry name" value="Exo_endo_phos"/>
    <property type="match status" value="1"/>
</dbReference>
<name>A0A1Q9ERX2_SYMMI</name>
<dbReference type="Proteomes" id="UP000186817">
    <property type="component" value="Unassembled WGS sequence"/>
</dbReference>
<accession>A0A1Q9ERX2</accession>
<feature type="compositionally biased region" description="Low complexity" evidence="1">
    <location>
        <begin position="191"/>
        <end position="207"/>
    </location>
</feature>
<dbReference type="InterPro" id="IPR000477">
    <property type="entry name" value="RT_dom"/>
</dbReference>
<keyword evidence="3" id="KW-0548">Nucleotidyltransferase</keyword>
<dbReference type="InterPro" id="IPR013087">
    <property type="entry name" value="Znf_C2H2_type"/>
</dbReference>
<feature type="compositionally biased region" description="Acidic residues" evidence="1">
    <location>
        <begin position="208"/>
        <end position="221"/>
    </location>
</feature>
<gene>
    <name evidence="3" type="primary">jockey\pol</name>
    <name evidence="3" type="ORF">AK812_SmicGene6151</name>
</gene>
<feature type="region of interest" description="Disordered" evidence="1">
    <location>
        <begin position="1366"/>
        <end position="1413"/>
    </location>
</feature>
<proteinExistence type="predicted"/>
<dbReference type="Gene3D" id="3.60.10.10">
    <property type="entry name" value="Endonuclease/exonuclease/phosphatase"/>
    <property type="match status" value="1"/>
</dbReference>
<protein>
    <submittedName>
        <fullName evidence="3">RNA-directed DNA polymerase from mobile element jockey</fullName>
    </submittedName>
</protein>
<feature type="domain" description="Reverse transcriptase" evidence="2">
    <location>
        <begin position="720"/>
        <end position="1029"/>
    </location>
</feature>
<dbReference type="PROSITE" id="PS00028">
    <property type="entry name" value="ZINC_FINGER_C2H2_1"/>
    <property type="match status" value="1"/>
</dbReference>
<dbReference type="GO" id="GO:0003964">
    <property type="term" value="F:RNA-directed DNA polymerase activity"/>
    <property type="evidence" value="ECO:0007669"/>
    <property type="project" value="UniProtKB-KW"/>
</dbReference>
<feature type="region of interest" description="Disordered" evidence="1">
    <location>
        <begin position="114"/>
        <end position="172"/>
    </location>
</feature>
<organism evidence="3 4">
    <name type="scientific">Symbiodinium microadriaticum</name>
    <name type="common">Dinoflagellate</name>
    <name type="synonym">Zooxanthella microadriatica</name>
    <dbReference type="NCBI Taxonomy" id="2951"/>
    <lineage>
        <taxon>Eukaryota</taxon>
        <taxon>Sar</taxon>
        <taxon>Alveolata</taxon>
        <taxon>Dinophyceae</taxon>
        <taxon>Suessiales</taxon>
        <taxon>Symbiodiniaceae</taxon>
        <taxon>Symbiodinium</taxon>
    </lineage>
</organism>
<keyword evidence="3" id="KW-0695">RNA-directed DNA polymerase</keyword>
<dbReference type="PANTHER" id="PTHR47027:SF20">
    <property type="entry name" value="REVERSE TRANSCRIPTASE-LIKE PROTEIN WITH RNA-DIRECTED DNA POLYMERASE DOMAIN"/>
    <property type="match status" value="1"/>
</dbReference>